<protein>
    <recommendedName>
        <fullName evidence="3">DUF4920 domain-containing protein</fullName>
    </recommendedName>
</protein>
<gene>
    <name evidence="1" type="ORF">DC20_19940</name>
</gene>
<organism evidence="1 2">
    <name type="scientific">Rufibacter tibetensis</name>
    <dbReference type="NCBI Taxonomy" id="512763"/>
    <lineage>
        <taxon>Bacteria</taxon>
        <taxon>Pseudomonadati</taxon>
        <taxon>Bacteroidota</taxon>
        <taxon>Cytophagia</taxon>
        <taxon>Cytophagales</taxon>
        <taxon>Hymenobacteraceae</taxon>
        <taxon>Rufibacter</taxon>
    </lineage>
</organism>
<dbReference type="PATRIC" id="fig|512763.3.peg.4380"/>
<dbReference type="AlphaFoldDB" id="A0A0P0C738"/>
<accession>A0A0P0C738</accession>
<evidence type="ECO:0000313" key="1">
    <source>
        <dbReference type="EMBL" id="ALJ00845.1"/>
    </source>
</evidence>
<dbReference type="RefSeq" id="WP_062545458.1">
    <property type="nucleotide sequence ID" value="NZ_CP012643.1"/>
</dbReference>
<dbReference type="OrthoDB" id="129527at2"/>
<proteinExistence type="predicted"/>
<dbReference type="InterPro" id="IPR032577">
    <property type="entry name" value="DUF4920"/>
</dbReference>
<name>A0A0P0C738_9BACT</name>
<dbReference type="Pfam" id="PF16267">
    <property type="entry name" value="DUF4920"/>
    <property type="match status" value="1"/>
</dbReference>
<keyword evidence="2" id="KW-1185">Reference proteome</keyword>
<evidence type="ECO:0008006" key="3">
    <source>
        <dbReference type="Google" id="ProtNLM"/>
    </source>
</evidence>
<sequence length="157" mass="17629">MKLLLAFSFLLFFSITGYPQKTITPAKIGTTYGKKIKTTNTINRSELTLKLTHQKEFRGKIEGKVTEVCRKKGCFMNLKQETGEPIVVFFKDYALFMPQDIVGRTVVVEGTAVRKETSVEQLLHFAQDAGKSNTEILKITKPKLEVEITADGVLVVK</sequence>
<dbReference type="EMBL" id="CP012643">
    <property type="protein sequence ID" value="ALJ00845.1"/>
    <property type="molecule type" value="Genomic_DNA"/>
</dbReference>
<reference evidence="1 2" key="1">
    <citation type="submission" date="2015-08" db="EMBL/GenBank/DDBJ databases">
        <title>Complete genome sequence of Rufibacter tibetensis strain 1351t, a radiation-resistant bacterium from tibet plateau.</title>
        <authorList>
            <person name="Dai J."/>
        </authorList>
    </citation>
    <scope>NUCLEOTIDE SEQUENCE [LARGE SCALE GENOMIC DNA]</scope>
    <source>
        <strain evidence="1 2">1351</strain>
    </source>
</reference>
<dbReference type="Proteomes" id="UP000061382">
    <property type="component" value="Chromosome"/>
</dbReference>
<dbReference type="KEGG" id="rti:DC20_19940"/>
<evidence type="ECO:0000313" key="2">
    <source>
        <dbReference type="Proteomes" id="UP000061382"/>
    </source>
</evidence>
<dbReference type="STRING" id="512763.DC20_19940"/>